<dbReference type="OrthoDB" id="423607at2759"/>
<evidence type="ECO:0000256" key="1">
    <source>
        <dbReference type="ARBA" id="ARBA00022786"/>
    </source>
</evidence>
<dbReference type="InterPro" id="IPR006553">
    <property type="entry name" value="Leu-rich_rpt_Cys-con_subtyp"/>
</dbReference>
<dbReference type="Gene3D" id="3.80.10.10">
    <property type="entry name" value="Ribonuclease Inhibitor"/>
    <property type="match status" value="2"/>
</dbReference>
<evidence type="ECO:0000256" key="2">
    <source>
        <dbReference type="SAM" id="MobiDB-lite"/>
    </source>
</evidence>
<dbReference type="GO" id="GO:0031146">
    <property type="term" value="P:SCF-dependent proteasomal ubiquitin-dependent protein catabolic process"/>
    <property type="evidence" value="ECO:0007669"/>
    <property type="project" value="TreeGrafter"/>
</dbReference>
<dbReference type="RefSeq" id="XP_013066305.2">
    <property type="nucleotide sequence ID" value="XM_013210851.2"/>
</dbReference>
<organism evidence="4 5">
    <name type="scientific">Biomphalaria glabrata</name>
    <name type="common">Bloodfluke planorb</name>
    <name type="synonym">Freshwater snail</name>
    <dbReference type="NCBI Taxonomy" id="6526"/>
    <lineage>
        <taxon>Eukaryota</taxon>
        <taxon>Metazoa</taxon>
        <taxon>Spiralia</taxon>
        <taxon>Lophotrochozoa</taxon>
        <taxon>Mollusca</taxon>
        <taxon>Gastropoda</taxon>
        <taxon>Heterobranchia</taxon>
        <taxon>Euthyneura</taxon>
        <taxon>Panpulmonata</taxon>
        <taxon>Hygrophila</taxon>
        <taxon>Lymnaeoidea</taxon>
        <taxon>Planorbidae</taxon>
        <taxon>Biomphalaria</taxon>
    </lineage>
</organism>
<feature type="compositionally biased region" description="Low complexity" evidence="2">
    <location>
        <begin position="164"/>
        <end position="177"/>
    </location>
</feature>
<dbReference type="EnsemblMetazoa" id="BGLB001273-RE">
    <property type="protein sequence ID" value="BGLB001273-PE"/>
    <property type="gene ID" value="BGLB001273"/>
</dbReference>
<feature type="compositionally biased region" description="Polar residues" evidence="2">
    <location>
        <begin position="54"/>
        <end position="68"/>
    </location>
</feature>
<accession>A0A2C9JE60</accession>
<dbReference type="SUPFAM" id="SSF81383">
    <property type="entry name" value="F-box domain"/>
    <property type="match status" value="1"/>
</dbReference>
<sequence length="992" mass="111226">MEKFRFRKKETLQSDVELQQQLPAQRHLQKDPPPYPGKKILPGYPAKQQDSHPAIQQQAGYLSNQNQAGYPANQPHVGYSAHTTQVSHPANQQKTGYSADQPQPSHLAKHLGQGGDYQSMQLRPEPNGYQTMQLHPHAYSTDQKRIKQHTNWSGVLQDLFGLDSPHTAESTHESTSSGVASDVTSVYPATPTMTTFKGESVSSACSAKSNGSQDSGTKSASLSSSPKPEHSRQFLRCTRQSPAPPLPPVPSDPPPPLPAKHPLRMNNAPSQADNNRGNSYSESPTNPSRVKKLRERRTRMSELDNPLVNNDPKGWGVGQVRSSTPQRTNTCYACNNSEHRGLDTSMYNDINNSFAEALREEQFIEAFANTRFIDPQDAFSHKDRVNMAPSPVSPVPPGGYYYNRDNALGQQEIWLNELVNRDPKMHPRHHQQQQMQQYHQQQKHLRIPQQQHTTRTSSPMRCDKNAATTQELQNGLGHPPNKFDRGTPIGHNHNLSRPGSAMNNAISVSGARQGTHLRTFEQTDSLSPKQPNVFQTQAQVHHSGQHEDRPAQRADSRMKLSNGHADVVQQTNNYRSPGLINGVKNMSLSQVDISTANSPVMISKGKRQMSKSSPFECLPNDLLLKIFFHLPTDHLCRCAQVCRQWYNAVWDNPALWTSIVINNPNIDIDRALKYLTRRLSYNTPKICMILEKININFCSRLTDRGLQTAVKRCPELRYLDMQECHLVTNEGVTEAVSRCVNLERLDVTGCPQVTCITLMDSVISQSPSNHLERIYLRYLDMTDCPHITDQDLMIITSQCTQLLFFYLRRCPLITDLGVSYIANNCTSLRELSMSDCLNITDLAMRELAKLRDNLRYLSVAKCEKVSDEGVINIAKNCSKLRYLNVRGCEAVSDIGLEFLARNCPRLRSLDIGKCDITDVGLYALSSYCPQLKKLGVKSCDAITDKGIVVVAFNCHSLQQLHVQDCCLSADAYAVVRKYCKRAIIEHTNPGVL</sequence>
<dbReference type="InterPro" id="IPR001810">
    <property type="entry name" value="F-box_dom"/>
</dbReference>
<dbReference type="PROSITE" id="PS50181">
    <property type="entry name" value="FBOX"/>
    <property type="match status" value="1"/>
</dbReference>
<dbReference type="VEuPathDB" id="VectorBase:BGLB001273"/>
<dbReference type="SUPFAM" id="SSF52047">
    <property type="entry name" value="RNI-like"/>
    <property type="match status" value="1"/>
</dbReference>
<dbReference type="AlphaFoldDB" id="A0A2C9JE60"/>
<feature type="region of interest" description="Disordered" evidence="2">
    <location>
        <begin position="163"/>
        <end position="327"/>
    </location>
</feature>
<dbReference type="InterPro" id="IPR032675">
    <property type="entry name" value="LRR_dom_sf"/>
</dbReference>
<dbReference type="PANTHER" id="PTHR13318">
    <property type="entry name" value="PARTNER OF PAIRED, ISOFORM B-RELATED"/>
    <property type="match status" value="1"/>
</dbReference>
<dbReference type="Gene3D" id="1.20.1280.50">
    <property type="match status" value="1"/>
</dbReference>
<dbReference type="EnsemblMetazoa" id="BGLB001273-RF">
    <property type="protein sequence ID" value="BGLB001273-PF"/>
    <property type="gene ID" value="BGLB001273"/>
</dbReference>
<keyword evidence="1" id="KW-0833">Ubl conjugation pathway</keyword>
<dbReference type="Pfam" id="PF25372">
    <property type="entry name" value="DUF7885"/>
    <property type="match status" value="1"/>
</dbReference>
<feature type="domain" description="F-box" evidence="3">
    <location>
        <begin position="612"/>
        <end position="659"/>
    </location>
</feature>
<reference evidence="4" key="1">
    <citation type="submission" date="2020-05" db="UniProtKB">
        <authorList>
            <consortium name="EnsemblMetazoa"/>
        </authorList>
    </citation>
    <scope>IDENTIFICATION</scope>
    <source>
        <strain evidence="4">BB02</strain>
    </source>
</reference>
<dbReference type="Proteomes" id="UP000076420">
    <property type="component" value="Unassembled WGS sequence"/>
</dbReference>
<dbReference type="GO" id="GO:0019005">
    <property type="term" value="C:SCF ubiquitin ligase complex"/>
    <property type="evidence" value="ECO:0007669"/>
    <property type="project" value="TreeGrafter"/>
</dbReference>
<dbReference type="STRING" id="6526.A0A2C9JE60"/>
<dbReference type="RefSeq" id="XP_013066304.2">
    <property type="nucleotide sequence ID" value="XM_013210850.2"/>
</dbReference>
<dbReference type="VEuPathDB" id="VectorBase:BGLAX_038426"/>
<protein>
    <recommendedName>
        <fullName evidence="3">F-box domain-containing protein</fullName>
    </recommendedName>
</protein>
<evidence type="ECO:0000313" key="5">
    <source>
        <dbReference type="Proteomes" id="UP000076420"/>
    </source>
</evidence>
<feature type="region of interest" description="Disordered" evidence="2">
    <location>
        <begin position="1"/>
        <end position="130"/>
    </location>
</feature>
<gene>
    <name evidence="4" type="primary">106054815</name>
</gene>
<feature type="compositionally biased region" description="Polar residues" evidence="2">
    <location>
        <begin position="13"/>
        <end position="23"/>
    </location>
</feature>
<feature type="compositionally biased region" description="Polar residues" evidence="2">
    <location>
        <begin position="191"/>
        <end position="226"/>
    </location>
</feature>
<feature type="compositionally biased region" description="Basic and acidic residues" evidence="2">
    <location>
        <begin position="1"/>
        <end position="12"/>
    </location>
</feature>
<evidence type="ECO:0000313" key="4">
    <source>
        <dbReference type="EnsemblMetazoa" id="BGLB001273-PF"/>
    </source>
</evidence>
<evidence type="ECO:0000259" key="3">
    <source>
        <dbReference type="PROSITE" id="PS50181"/>
    </source>
</evidence>
<feature type="compositionally biased region" description="Polar residues" evidence="2">
    <location>
        <begin position="81"/>
        <end position="104"/>
    </location>
</feature>
<dbReference type="SMART" id="SM00367">
    <property type="entry name" value="LRR_CC"/>
    <property type="match status" value="10"/>
</dbReference>
<dbReference type="Pfam" id="PF12937">
    <property type="entry name" value="F-box-like"/>
    <property type="match status" value="1"/>
</dbReference>
<dbReference type="KEGG" id="bgt:106054815"/>
<feature type="compositionally biased region" description="Polar residues" evidence="2">
    <location>
        <begin position="267"/>
        <end position="288"/>
    </location>
</feature>
<feature type="compositionally biased region" description="Pro residues" evidence="2">
    <location>
        <begin position="242"/>
        <end position="259"/>
    </location>
</feature>
<dbReference type="SMART" id="SM00256">
    <property type="entry name" value="FBOX"/>
    <property type="match status" value="1"/>
</dbReference>
<name>A0A2C9JE60_BIOGL</name>
<dbReference type="InterPro" id="IPR036047">
    <property type="entry name" value="F-box-like_dom_sf"/>
</dbReference>
<dbReference type="PANTHER" id="PTHR13318:SF50">
    <property type="entry name" value="F-BOX_LRR-REPEAT PROTEIN 7"/>
    <property type="match status" value="1"/>
</dbReference>
<proteinExistence type="predicted"/>
<dbReference type="CDD" id="cd22120">
    <property type="entry name" value="F-box_FBXL7"/>
    <property type="match status" value="1"/>
</dbReference>
<dbReference type="InterPro" id="IPR057207">
    <property type="entry name" value="FBXL15_LRR"/>
</dbReference>